<keyword evidence="2" id="KW-0328">Glycosyltransferase</keyword>
<proteinExistence type="predicted"/>
<accession>A0ABT8F2T4</accession>
<dbReference type="EC" id="2.4.-.-" evidence="2"/>
<feature type="domain" description="Glycosyltransferase 2-like" evidence="1">
    <location>
        <begin position="3"/>
        <end position="155"/>
    </location>
</feature>
<gene>
    <name evidence="2" type="ORF">QWY31_04565</name>
</gene>
<protein>
    <submittedName>
        <fullName evidence="2">Glycosyltransferase family 2 protein</fullName>
        <ecNumber evidence="2">2.4.-.-</ecNumber>
    </submittedName>
</protein>
<dbReference type="InterPro" id="IPR001173">
    <property type="entry name" value="Glyco_trans_2-like"/>
</dbReference>
<reference evidence="2" key="1">
    <citation type="submission" date="2023-06" db="EMBL/GenBank/DDBJ databases">
        <title>Cytophagales bacterium Strain LB-30, isolated from soil.</title>
        <authorList>
            <person name="Liu B."/>
        </authorList>
    </citation>
    <scope>NUCLEOTIDE SEQUENCE</scope>
    <source>
        <strain evidence="2">LB-30</strain>
    </source>
</reference>
<dbReference type="PANTHER" id="PTHR22916:SF3">
    <property type="entry name" value="UDP-GLCNAC:BETAGAL BETA-1,3-N-ACETYLGLUCOSAMINYLTRANSFERASE-LIKE PROTEIN 1"/>
    <property type="match status" value="1"/>
</dbReference>
<dbReference type="RefSeq" id="WP_320003288.1">
    <property type="nucleotide sequence ID" value="NZ_JAUHJS010000002.1"/>
</dbReference>
<dbReference type="Pfam" id="PF00535">
    <property type="entry name" value="Glycos_transf_2"/>
    <property type="match status" value="1"/>
</dbReference>
<organism evidence="2 3">
    <name type="scientific">Shiella aurantiaca</name>
    <dbReference type="NCBI Taxonomy" id="3058365"/>
    <lineage>
        <taxon>Bacteria</taxon>
        <taxon>Pseudomonadati</taxon>
        <taxon>Bacteroidota</taxon>
        <taxon>Cytophagia</taxon>
        <taxon>Cytophagales</taxon>
        <taxon>Shiellaceae</taxon>
        <taxon>Shiella</taxon>
    </lineage>
</organism>
<name>A0ABT8F2T4_9BACT</name>
<dbReference type="Gene3D" id="3.90.550.10">
    <property type="entry name" value="Spore Coat Polysaccharide Biosynthesis Protein SpsA, Chain A"/>
    <property type="match status" value="1"/>
</dbReference>
<dbReference type="GO" id="GO:0016757">
    <property type="term" value="F:glycosyltransferase activity"/>
    <property type="evidence" value="ECO:0007669"/>
    <property type="project" value="UniProtKB-KW"/>
</dbReference>
<keyword evidence="2" id="KW-0808">Transferase</keyword>
<evidence type="ECO:0000313" key="2">
    <source>
        <dbReference type="EMBL" id="MDN4164761.1"/>
    </source>
</evidence>
<dbReference type="CDD" id="cd00761">
    <property type="entry name" value="Glyco_tranf_GTA_type"/>
    <property type="match status" value="1"/>
</dbReference>
<comment type="caution">
    <text evidence="2">The sequence shown here is derived from an EMBL/GenBank/DDBJ whole genome shotgun (WGS) entry which is preliminary data.</text>
</comment>
<dbReference type="EMBL" id="JAUHJS010000002">
    <property type="protein sequence ID" value="MDN4164761.1"/>
    <property type="molecule type" value="Genomic_DNA"/>
</dbReference>
<dbReference type="PANTHER" id="PTHR22916">
    <property type="entry name" value="GLYCOSYLTRANSFERASE"/>
    <property type="match status" value="1"/>
</dbReference>
<dbReference type="SUPFAM" id="SSF53448">
    <property type="entry name" value="Nucleotide-diphospho-sugar transferases"/>
    <property type="match status" value="1"/>
</dbReference>
<keyword evidence="3" id="KW-1185">Reference proteome</keyword>
<dbReference type="InterPro" id="IPR029044">
    <property type="entry name" value="Nucleotide-diphossugar_trans"/>
</dbReference>
<sequence>MISIILPFYNSESYISESINSVLSQHYKSWELLLINDGSTDTSKEIALSFRDPRIRYFEQENKGVAAARNVGLAHMKGDYFCFLDADDVLPPNSLASRLLLFEQAPYMSFVDGVVQKVDVCLQQVVSIWRPSLQGTPLEELIRLNGTCFLGLTWLIKRKPGRKYRFKEGLSHGEDLLFFMELAREGGQYAYTEDIILHYRNTPGSAMKNLKGLERGYRSIEQEICQWPEITPNLLRTYKNRWRSFMAKDYIKRGQLGDLLGLVKGL</sequence>
<evidence type="ECO:0000313" key="3">
    <source>
        <dbReference type="Proteomes" id="UP001168552"/>
    </source>
</evidence>
<evidence type="ECO:0000259" key="1">
    <source>
        <dbReference type="Pfam" id="PF00535"/>
    </source>
</evidence>
<dbReference type="Proteomes" id="UP001168552">
    <property type="component" value="Unassembled WGS sequence"/>
</dbReference>